<dbReference type="GO" id="GO:0000156">
    <property type="term" value="F:phosphorelay response regulator activity"/>
    <property type="evidence" value="ECO:0007669"/>
    <property type="project" value="TreeGrafter"/>
</dbReference>
<dbReference type="SMART" id="SM00448">
    <property type="entry name" value="REC"/>
    <property type="match status" value="1"/>
</dbReference>
<dbReference type="Pfam" id="PF00072">
    <property type="entry name" value="Response_reg"/>
    <property type="match status" value="1"/>
</dbReference>
<dbReference type="InterPro" id="IPR001867">
    <property type="entry name" value="OmpR/PhoB-type_DNA-bd"/>
</dbReference>
<dbReference type="Gene3D" id="3.40.50.2300">
    <property type="match status" value="1"/>
</dbReference>
<organism evidence="10 11">
    <name type="scientific">Candidatus Faeciplasma gallinarum</name>
    <dbReference type="NCBI Taxonomy" id="2840799"/>
    <lineage>
        <taxon>Bacteria</taxon>
        <taxon>Bacillati</taxon>
        <taxon>Bacillota</taxon>
        <taxon>Clostridia</taxon>
        <taxon>Eubacteriales</taxon>
        <taxon>Oscillospiraceae</taxon>
        <taxon>Oscillospiraceae incertae sedis</taxon>
        <taxon>Candidatus Faeciplasma</taxon>
    </lineage>
</organism>
<evidence type="ECO:0000256" key="7">
    <source>
        <dbReference type="PROSITE-ProRule" id="PRU01091"/>
    </source>
</evidence>
<dbReference type="PANTHER" id="PTHR48111">
    <property type="entry name" value="REGULATOR OF RPOS"/>
    <property type="match status" value="1"/>
</dbReference>
<keyword evidence="2" id="KW-0805">Transcription regulation</keyword>
<proteinExistence type="predicted"/>
<evidence type="ECO:0000313" key="11">
    <source>
        <dbReference type="Proteomes" id="UP000823982"/>
    </source>
</evidence>
<accession>A0A9D1EN35</accession>
<keyword evidence="6" id="KW-0597">Phosphoprotein</keyword>
<evidence type="ECO:0000259" key="9">
    <source>
        <dbReference type="PROSITE" id="PS51755"/>
    </source>
</evidence>
<feature type="domain" description="OmpR/PhoB-type" evidence="9">
    <location>
        <begin position="141"/>
        <end position="240"/>
    </location>
</feature>
<feature type="DNA-binding region" description="OmpR/PhoB-type" evidence="7">
    <location>
        <begin position="141"/>
        <end position="240"/>
    </location>
</feature>
<evidence type="ECO:0000256" key="5">
    <source>
        <dbReference type="ARBA" id="ARBA00024867"/>
    </source>
</evidence>
<evidence type="ECO:0000256" key="6">
    <source>
        <dbReference type="PROSITE-ProRule" id="PRU00169"/>
    </source>
</evidence>
<dbReference type="GO" id="GO:0032993">
    <property type="term" value="C:protein-DNA complex"/>
    <property type="evidence" value="ECO:0007669"/>
    <property type="project" value="TreeGrafter"/>
</dbReference>
<comment type="function">
    <text evidence="5">May play the central regulatory role in sporulation. It may be an element of the effector pathway responsible for the activation of sporulation genes in response to nutritional stress. Spo0A may act in concert with spo0H (a sigma factor) to control the expression of some genes that are critical to the sporulation process.</text>
</comment>
<evidence type="ECO:0000256" key="1">
    <source>
        <dbReference type="ARBA" id="ARBA00018672"/>
    </source>
</evidence>
<evidence type="ECO:0000256" key="3">
    <source>
        <dbReference type="ARBA" id="ARBA00023125"/>
    </source>
</evidence>
<reference evidence="10" key="1">
    <citation type="submission" date="2020-10" db="EMBL/GenBank/DDBJ databases">
        <authorList>
            <person name="Gilroy R."/>
        </authorList>
    </citation>
    <scope>NUCLEOTIDE SEQUENCE</scope>
    <source>
        <strain evidence="10">CHK157-1446</strain>
    </source>
</reference>
<feature type="domain" description="Response regulatory" evidence="8">
    <location>
        <begin position="14"/>
        <end position="127"/>
    </location>
</feature>
<evidence type="ECO:0000259" key="8">
    <source>
        <dbReference type="PROSITE" id="PS50110"/>
    </source>
</evidence>
<dbReference type="CDD" id="cd00383">
    <property type="entry name" value="trans_reg_C"/>
    <property type="match status" value="1"/>
</dbReference>
<dbReference type="SMART" id="SM00862">
    <property type="entry name" value="Trans_reg_C"/>
    <property type="match status" value="1"/>
</dbReference>
<keyword evidence="3 7" id="KW-0238">DNA-binding</keyword>
<sequence>MVSSTNNKTNNKYKILLVEDDANIRNLVSTILETSDYHVIVAQTCSMAESLYSSHLPDLIILDLGLPDKDGMCFLHEVRKDSLTPIIVLSARSDEKDKVDALDAGANDYVTKPFGSAELLARVRTALRNNRHSSDSGKLPGGKFVLGDLVIDYDARQAFIGRQEVRLTQTEYNILAFLSEHAGKMMTYTSIIKAIWGYPDEGSVKKLQVNMANIRKKLGAKPGEGNYIINELGVGYRMNGERELQ</sequence>
<keyword evidence="4" id="KW-0804">Transcription</keyword>
<gene>
    <name evidence="10" type="ORF">IAD01_03055</name>
</gene>
<dbReference type="InterPro" id="IPR039420">
    <property type="entry name" value="WalR-like"/>
</dbReference>
<protein>
    <recommendedName>
        <fullName evidence="1">Stage 0 sporulation protein A homolog</fullName>
    </recommendedName>
</protein>
<dbReference type="Gene3D" id="1.10.10.10">
    <property type="entry name" value="Winged helix-like DNA-binding domain superfamily/Winged helix DNA-binding domain"/>
    <property type="match status" value="1"/>
</dbReference>
<comment type="caution">
    <text evidence="10">The sequence shown here is derived from an EMBL/GenBank/DDBJ whole genome shotgun (WGS) entry which is preliminary data.</text>
</comment>
<evidence type="ECO:0000256" key="4">
    <source>
        <dbReference type="ARBA" id="ARBA00023163"/>
    </source>
</evidence>
<reference evidence="10" key="2">
    <citation type="journal article" date="2021" name="PeerJ">
        <title>Extensive microbial diversity within the chicken gut microbiome revealed by metagenomics and culture.</title>
        <authorList>
            <person name="Gilroy R."/>
            <person name="Ravi A."/>
            <person name="Getino M."/>
            <person name="Pursley I."/>
            <person name="Horton D.L."/>
            <person name="Alikhan N.F."/>
            <person name="Baker D."/>
            <person name="Gharbi K."/>
            <person name="Hall N."/>
            <person name="Watson M."/>
            <person name="Adriaenssens E.M."/>
            <person name="Foster-Nyarko E."/>
            <person name="Jarju S."/>
            <person name="Secka A."/>
            <person name="Antonio M."/>
            <person name="Oren A."/>
            <person name="Chaudhuri R.R."/>
            <person name="La Ragione R."/>
            <person name="Hildebrand F."/>
            <person name="Pallen M.J."/>
        </authorList>
    </citation>
    <scope>NUCLEOTIDE SEQUENCE</scope>
    <source>
        <strain evidence="10">CHK157-1446</strain>
    </source>
</reference>
<evidence type="ECO:0000256" key="2">
    <source>
        <dbReference type="ARBA" id="ARBA00023015"/>
    </source>
</evidence>
<dbReference type="GO" id="GO:0000976">
    <property type="term" value="F:transcription cis-regulatory region binding"/>
    <property type="evidence" value="ECO:0007669"/>
    <property type="project" value="TreeGrafter"/>
</dbReference>
<dbReference type="Proteomes" id="UP000823982">
    <property type="component" value="Unassembled WGS sequence"/>
</dbReference>
<dbReference type="AlphaFoldDB" id="A0A9D1EN35"/>
<dbReference type="PROSITE" id="PS50110">
    <property type="entry name" value="RESPONSE_REGULATORY"/>
    <property type="match status" value="1"/>
</dbReference>
<dbReference type="SUPFAM" id="SSF52172">
    <property type="entry name" value="CheY-like"/>
    <property type="match status" value="1"/>
</dbReference>
<dbReference type="PROSITE" id="PS51755">
    <property type="entry name" value="OMPR_PHOB"/>
    <property type="match status" value="1"/>
</dbReference>
<dbReference type="GO" id="GO:0005829">
    <property type="term" value="C:cytosol"/>
    <property type="evidence" value="ECO:0007669"/>
    <property type="project" value="TreeGrafter"/>
</dbReference>
<evidence type="ECO:0000313" key="10">
    <source>
        <dbReference type="EMBL" id="HIS24365.1"/>
    </source>
</evidence>
<feature type="modified residue" description="4-aspartylphosphate" evidence="6">
    <location>
        <position position="63"/>
    </location>
</feature>
<dbReference type="Pfam" id="PF00486">
    <property type="entry name" value="Trans_reg_C"/>
    <property type="match status" value="1"/>
</dbReference>
<dbReference type="Gene3D" id="6.10.250.690">
    <property type="match status" value="1"/>
</dbReference>
<name>A0A9D1EN35_9FIRM</name>
<dbReference type="InterPro" id="IPR036388">
    <property type="entry name" value="WH-like_DNA-bd_sf"/>
</dbReference>
<dbReference type="GO" id="GO:0006355">
    <property type="term" value="P:regulation of DNA-templated transcription"/>
    <property type="evidence" value="ECO:0007669"/>
    <property type="project" value="InterPro"/>
</dbReference>
<dbReference type="InterPro" id="IPR001789">
    <property type="entry name" value="Sig_transdc_resp-reg_receiver"/>
</dbReference>
<dbReference type="PANTHER" id="PTHR48111:SF50">
    <property type="entry name" value="KDP OPERON TRANSCRIPTIONAL REGULATORY PROTEIN KDPE"/>
    <property type="match status" value="1"/>
</dbReference>
<dbReference type="InterPro" id="IPR011006">
    <property type="entry name" value="CheY-like_superfamily"/>
</dbReference>
<dbReference type="EMBL" id="DVIR01000030">
    <property type="protein sequence ID" value="HIS24365.1"/>
    <property type="molecule type" value="Genomic_DNA"/>
</dbReference>